<feature type="chain" id="PRO_5044208128" description="Peptidylprolyl isomerase" evidence="1">
    <location>
        <begin position="28"/>
        <end position="302"/>
    </location>
</feature>
<evidence type="ECO:0008006" key="3">
    <source>
        <dbReference type="Google" id="ProtNLM"/>
    </source>
</evidence>
<dbReference type="GO" id="GO:0003755">
    <property type="term" value="F:peptidyl-prolyl cis-trans isomerase activity"/>
    <property type="evidence" value="ECO:0007669"/>
    <property type="project" value="InterPro"/>
</dbReference>
<dbReference type="SUPFAM" id="SSF54534">
    <property type="entry name" value="FKBP-like"/>
    <property type="match status" value="2"/>
</dbReference>
<reference evidence="2" key="1">
    <citation type="submission" date="2024-05" db="EMBL/GenBank/DDBJ databases">
        <title>Herbiconiux sp. A18JL235.</title>
        <authorList>
            <person name="Zhang G."/>
        </authorList>
    </citation>
    <scope>NUCLEOTIDE SEQUENCE</scope>
    <source>
        <strain evidence="2">A18JL235</strain>
    </source>
</reference>
<organism evidence="2">
    <name type="scientific">Herbiconiux sp. A18JL235</name>
    <dbReference type="NCBI Taxonomy" id="3152363"/>
    <lineage>
        <taxon>Bacteria</taxon>
        <taxon>Bacillati</taxon>
        <taxon>Actinomycetota</taxon>
        <taxon>Actinomycetes</taxon>
        <taxon>Micrococcales</taxon>
        <taxon>Microbacteriaceae</taxon>
        <taxon>Herbiconiux</taxon>
    </lineage>
</organism>
<dbReference type="AlphaFoldDB" id="A0AB39BCD6"/>
<feature type="signal peptide" evidence="1">
    <location>
        <begin position="1"/>
        <end position="27"/>
    </location>
</feature>
<accession>A0AB39BCD6</accession>
<dbReference type="InterPro" id="IPR046357">
    <property type="entry name" value="PPIase_dom_sf"/>
</dbReference>
<dbReference type="EMBL" id="CP162511">
    <property type="protein sequence ID" value="XDI03722.1"/>
    <property type="molecule type" value="Genomic_DNA"/>
</dbReference>
<name>A0AB39BCD6_9MICO</name>
<keyword evidence="1" id="KW-0732">Signal</keyword>
<proteinExistence type="predicted"/>
<dbReference type="PROSITE" id="PS51257">
    <property type="entry name" value="PROKAR_LIPOPROTEIN"/>
    <property type="match status" value="1"/>
</dbReference>
<sequence>MRSSLALTLSAGLLLALAGCSASPAAADCSTAASSGGSSDLVSASGDFGVDPAATFPSPLVPKQLERTVITQGDGAEIGPGSTVDVTYSLYDGETGQSAGAPNTGFIVLSDSLQGDLTSALTCTHVGDRVAVALPNELAMQIAAGAPGSLVMVFDIRNAFPQAADGAPQPGQSGFPSVVHDENGRPGIGINGPAPDEAKSALIKKGDGDEVVDGDQVLVQSTGVSYDTRKITTSTWESGTPQLWLMSEDGTKTQGSSQPAGITPFLVGQTVGSEVLVVLPGSGDGASATAYVVDILGVIPAS</sequence>
<dbReference type="RefSeq" id="WP_368496140.1">
    <property type="nucleotide sequence ID" value="NZ_CP162511.1"/>
</dbReference>
<gene>
    <name evidence="2" type="ORF">ABFY20_10190</name>
</gene>
<evidence type="ECO:0000313" key="2">
    <source>
        <dbReference type="EMBL" id="XDI03722.1"/>
    </source>
</evidence>
<protein>
    <recommendedName>
        <fullName evidence="3">Peptidylprolyl isomerase</fullName>
    </recommendedName>
</protein>
<dbReference type="Gene3D" id="3.10.50.40">
    <property type="match status" value="1"/>
</dbReference>
<evidence type="ECO:0000256" key="1">
    <source>
        <dbReference type="SAM" id="SignalP"/>
    </source>
</evidence>